<dbReference type="PANTHER" id="PTHR33116:SF78">
    <property type="entry name" value="OS12G0587133 PROTEIN"/>
    <property type="match status" value="1"/>
</dbReference>
<sequence length="1174" mass="133474">MAFLSINSRGIGSDKRNWIRNLKHSNKISFIAIQETQTTKSNEIPIATIWGNTAFDSETVDATGRSGGLLSIWDPVFFNKTASIKNRHFLLTAGILTSTQKPFLIINVYGPHDTPSKVSLWSELGRMLTCYPDTPALLLGDFNEGDKFSKIDRMLVSSDFMTQWPEASLTALPREHSDHCPLLLCTNKRDFGATPFRFFNSWISFAGYTDVVTSAMQNNVGDSNTKLDKRLALKLKEVKLKLKKWSSEHKQNLLLEEKTLKDTIDGLELKAEIVGLSDSDKAVKASAAKKLKEIQEAKAKDLLQKAKIRWTIDGDENSKFFHGYIKGRAAKNRINGLIRDGIWISDPEKIKEEALRFFGNKFKEPLSYRPPFVSSGFKHLAVNESLNLIRPFSLEEIKMAVWEIDINKAPGPDGFNSKFIKTHWDMIGPMMLDIMTEFHSSGQISMGCNSSFIALIPKKDNPLTLSEFRPISLVGIIYKILSKILANRLKLVLNSVVSDTQSAYVSGRSILDGALIMNETIAWIKQAKKKAFIFKVDFEKAFDCLNWDFLHSVLIQMQFPDKWCTWIKGCLASSRSSVLVNGSPTREFQHFRGVRQGDPLSPFLFIIAMEALHVASSQAVTDGLFNGINLPNQGPTLSHLIYADDVLFIGDGTVSNAIYLTRFLRCFHLSSGLQINFGKSNLYGIGLQVNLLHQLASILRCQVGLLPFTYLGIPIGANMGLVKNWDPVINKIKSRLCRWKSLSLSQGGKLTLLKSVLGSLPLYFLSLYKAPAAVMKRLEAIRRDFLWGCHDEVKKIAWIAWDRILAPKDCGGIGVGSFKAANLALLAKWGWKFKTEKNALWRRVITAIHGSSRKHEFLPNRKSISGCWKSIATTVINLKEEGMDFIANIKGVAGTGDSISFWHDPWISDGPLKEQYPGLYAIEKFKSVLVQKRTQINSNTRGPVWQWKKSELSVTESSLLDQLSHRIMAYNFKDGLDKWEWLGAKNLEFSTSSVRKNIERNSICFDYKHKWFNWVPKKVSFFVWKAALHRLPVKRELLKRGVELQHSGCSWCYAQDESVPHVFLDCDMAKRTWKLVSDWCRLPFYVTGSVKQLLKWADSITRPHQVRDFLSLTIMAVLWNIWKVRNAKEFDNRNTYPGKILEEIKVDAFMWLKYRAKVLDLDWDRFYDYGLYVL</sequence>
<dbReference type="Gene3D" id="3.60.10.10">
    <property type="entry name" value="Endonuclease/exonuclease/phosphatase"/>
    <property type="match status" value="1"/>
</dbReference>
<dbReference type="CDD" id="cd01650">
    <property type="entry name" value="RT_nLTR_like"/>
    <property type="match status" value="1"/>
</dbReference>
<evidence type="ECO:0000313" key="3">
    <source>
        <dbReference type="Proteomes" id="UP001408789"/>
    </source>
</evidence>
<dbReference type="SUPFAM" id="SSF56672">
    <property type="entry name" value="DNA/RNA polymerases"/>
    <property type="match status" value="1"/>
</dbReference>
<gene>
    <name evidence="2" type="ORF">SSX86_006648</name>
</gene>
<dbReference type="InterPro" id="IPR043502">
    <property type="entry name" value="DNA/RNA_pol_sf"/>
</dbReference>
<dbReference type="Proteomes" id="UP001408789">
    <property type="component" value="Unassembled WGS sequence"/>
</dbReference>
<dbReference type="AlphaFoldDB" id="A0AAP0DF90"/>
<dbReference type="EMBL" id="JBCNJP010000008">
    <property type="protein sequence ID" value="KAK9074051.1"/>
    <property type="molecule type" value="Genomic_DNA"/>
</dbReference>
<proteinExistence type="predicted"/>
<feature type="domain" description="Reverse transcriptase" evidence="1">
    <location>
        <begin position="437"/>
        <end position="715"/>
    </location>
</feature>
<evidence type="ECO:0000313" key="2">
    <source>
        <dbReference type="EMBL" id="KAK9074051.1"/>
    </source>
</evidence>
<dbReference type="PROSITE" id="PS50878">
    <property type="entry name" value="RT_POL"/>
    <property type="match status" value="1"/>
</dbReference>
<organism evidence="2 3">
    <name type="scientific">Deinandra increscens subsp. villosa</name>
    <dbReference type="NCBI Taxonomy" id="3103831"/>
    <lineage>
        <taxon>Eukaryota</taxon>
        <taxon>Viridiplantae</taxon>
        <taxon>Streptophyta</taxon>
        <taxon>Embryophyta</taxon>
        <taxon>Tracheophyta</taxon>
        <taxon>Spermatophyta</taxon>
        <taxon>Magnoliopsida</taxon>
        <taxon>eudicotyledons</taxon>
        <taxon>Gunneridae</taxon>
        <taxon>Pentapetalae</taxon>
        <taxon>asterids</taxon>
        <taxon>campanulids</taxon>
        <taxon>Asterales</taxon>
        <taxon>Asteraceae</taxon>
        <taxon>Asteroideae</taxon>
        <taxon>Heliantheae alliance</taxon>
        <taxon>Madieae</taxon>
        <taxon>Madiinae</taxon>
        <taxon>Deinandra</taxon>
    </lineage>
</organism>
<dbReference type="InterPro" id="IPR000477">
    <property type="entry name" value="RT_dom"/>
</dbReference>
<dbReference type="InterPro" id="IPR036691">
    <property type="entry name" value="Endo/exonu/phosph_ase_sf"/>
</dbReference>
<accession>A0AAP0DF90</accession>
<dbReference type="Pfam" id="PF00078">
    <property type="entry name" value="RVT_1"/>
    <property type="match status" value="1"/>
</dbReference>
<comment type="caution">
    <text evidence="2">The sequence shown here is derived from an EMBL/GenBank/DDBJ whole genome shotgun (WGS) entry which is preliminary data.</text>
</comment>
<evidence type="ECO:0000259" key="1">
    <source>
        <dbReference type="PROSITE" id="PS50878"/>
    </source>
</evidence>
<keyword evidence="3" id="KW-1185">Reference proteome</keyword>
<dbReference type="PANTHER" id="PTHR33116">
    <property type="entry name" value="REVERSE TRANSCRIPTASE ZINC-BINDING DOMAIN-CONTAINING PROTEIN-RELATED-RELATED"/>
    <property type="match status" value="1"/>
</dbReference>
<reference evidence="2 3" key="1">
    <citation type="submission" date="2024-04" db="EMBL/GenBank/DDBJ databases">
        <title>The reference genome of an endangered Asteraceae, Deinandra increscens subsp. villosa, native to the Central Coast of California.</title>
        <authorList>
            <person name="Guilliams M."/>
            <person name="Hasenstab-Lehman K."/>
            <person name="Meyer R."/>
            <person name="Mcevoy S."/>
        </authorList>
    </citation>
    <scope>NUCLEOTIDE SEQUENCE [LARGE SCALE GENOMIC DNA]</scope>
    <source>
        <tissue evidence="2">Leaf</tissue>
    </source>
</reference>
<protein>
    <recommendedName>
        <fullName evidence="1">Reverse transcriptase domain-containing protein</fullName>
    </recommendedName>
</protein>
<dbReference type="Pfam" id="PF13966">
    <property type="entry name" value="zf-RVT"/>
    <property type="match status" value="1"/>
</dbReference>
<dbReference type="SUPFAM" id="SSF56219">
    <property type="entry name" value="DNase I-like"/>
    <property type="match status" value="1"/>
</dbReference>
<name>A0AAP0DF90_9ASTR</name>
<dbReference type="InterPro" id="IPR026960">
    <property type="entry name" value="RVT-Znf"/>
</dbReference>